<dbReference type="Proteomes" id="UP000751190">
    <property type="component" value="Unassembled WGS sequence"/>
</dbReference>
<proteinExistence type="predicted"/>
<dbReference type="EMBL" id="JAGTXO010000006">
    <property type="protein sequence ID" value="KAG8467357.1"/>
    <property type="molecule type" value="Genomic_DNA"/>
</dbReference>
<evidence type="ECO:0000313" key="3">
    <source>
        <dbReference type="EMBL" id="KAG8467357.1"/>
    </source>
</evidence>
<protein>
    <submittedName>
        <fullName evidence="3">Uncharacterized protein</fullName>
    </submittedName>
</protein>
<feature type="chain" id="PRO_5035223713" evidence="2">
    <location>
        <begin position="22"/>
        <end position="209"/>
    </location>
</feature>
<evidence type="ECO:0000256" key="1">
    <source>
        <dbReference type="SAM" id="MobiDB-lite"/>
    </source>
</evidence>
<evidence type="ECO:0000256" key="2">
    <source>
        <dbReference type="SAM" id="SignalP"/>
    </source>
</evidence>
<feature type="compositionally biased region" description="Pro residues" evidence="1">
    <location>
        <begin position="177"/>
        <end position="186"/>
    </location>
</feature>
<dbReference type="OMA" id="WEYENAN"/>
<feature type="compositionally biased region" description="Basic and acidic residues" evidence="1">
    <location>
        <begin position="127"/>
        <end position="136"/>
    </location>
</feature>
<accession>A0A8J5XS18</accession>
<dbReference type="OrthoDB" id="10552498at2759"/>
<dbReference type="AlphaFoldDB" id="A0A8J5XS18"/>
<name>A0A8J5XS18_DIALT</name>
<keyword evidence="4" id="KW-1185">Reference proteome</keyword>
<feature type="region of interest" description="Disordered" evidence="1">
    <location>
        <begin position="127"/>
        <end position="194"/>
    </location>
</feature>
<gene>
    <name evidence="3" type="ORF">KFE25_000673</name>
</gene>
<reference evidence="3" key="1">
    <citation type="submission" date="2021-05" db="EMBL/GenBank/DDBJ databases">
        <title>The genome of the haptophyte Pavlova lutheri (Diacronema luteri, Pavlovales) - a model for lipid biosynthesis in eukaryotic algae.</title>
        <authorList>
            <person name="Hulatt C.J."/>
            <person name="Posewitz M.C."/>
        </authorList>
    </citation>
    <scope>NUCLEOTIDE SEQUENCE</scope>
    <source>
        <strain evidence="3">NIVA-4/92</strain>
    </source>
</reference>
<feature type="compositionally biased region" description="Acidic residues" evidence="1">
    <location>
        <begin position="137"/>
        <end position="176"/>
    </location>
</feature>
<organism evidence="3 4">
    <name type="scientific">Diacronema lutheri</name>
    <name type="common">Unicellular marine alga</name>
    <name type="synonym">Monochrysis lutheri</name>
    <dbReference type="NCBI Taxonomy" id="2081491"/>
    <lineage>
        <taxon>Eukaryota</taxon>
        <taxon>Haptista</taxon>
        <taxon>Haptophyta</taxon>
        <taxon>Pavlovophyceae</taxon>
        <taxon>Pavlovales</taxon>
        <taxon>Pavlovaceae</taxon>
        <taxon>Diacronema</taxon>
    </lineage>
</organism>
<sequence length="209" mass="22620">MAFGLLLHVLAAQWEDTPVLTDTWRAVSGGDFNTLLALSVSAQPGYAHLRASDGRGPMWWAYEFKNPSALALFKHFGVSDTETDGGGSRPSDTFDGSSEELAQLIADAEQRVPGIPAMLQQFSEKLEEMKRQQADRFEEDSAPFADEEDGADGSLDSDEREDEPYDDAGDDEDEEAPPSPSKPPSAMPDDIAAKVAALKAKAQAIKDEV</sequence>
<feature type="signal peptide" evidence="2">
    <location>
        <begin position="1"/>
        <end position="21"/>
    </location>
</feature>
<comment type="caution">
    <text evidence="3">The sequence shown here is derived from an EMBL/GenBank/DDBJ whole genome shotgun (WGS) entry which is preliminary data.</text>
</comment>
<keyword evidence="2" id="KW-0732">Signal</keyword>
<evidence type="ECO:0000313" key="4">
    <source>
        <dbReference type="Proteomes" id="UP000751190"/>
    </source>
</evidence>